<proteinExistence type="predicted"/>
<feature type="non-terminal residue" evidence="2">
    <location>
        <position position="167"/>
    </location>
</feature>
<dbReference type="AlphaFoldDB" id="A0A699YJG4"/>
<protein>
    <submittedName>
        <fullName evidence="2">Uncharacterized protein</fullName>
    </submittedName>
</protein>
<keyword evidence="1" id="KW-0175">Coiled coil</keyword>
<dbReference type="EMBL" id="BLLF01000299">
    <property type="protein sequence ID" value="GFH10250.1"/>
    <property type="molecule type" value="Genomic_DNA"/>
</dbReference>
<organism evidence="2 3">
    <name type="scientific">Haematococcus lacustris</name>
    <name type="common">Green alga</name>
    <name type="synonym">Haematococcus pluvialis</name>
    <dbReference type="NCBI Taxonomy" id="44745"/>
    <lineage>
        <taxon>Eukaryota</taxon>
        <taxon>Viridiplantae</taxon>
        <taxon>Chlorophyta</taxon>
        <taxon>core chlorophytes</taxon>
        <taxon>Chlorophyceae</taxon>
        <taxon>CS clade</taxon>
        <taxon>Chlamydomonadales</taxon>
        <taxon>Haematococcaceae</taxon>
        <taxon>Haematococcus</taxon>
    </lineage>
</organism>
<dbReference type="Proteomes" id="UP000485058">
    <property type="component" value="Unassembled WGS sequence"/>
</dbReference>
<comment type="caution">
    <text evidence="2">The sequence shown here is derived from an EMBL/GenBank/DDBJ whole genome shotgun (WGS) entry which is preliminary data.</text>
</comment>
<evidence type="ECO:0000313" key="2">
    <source>
        <dbReference type="EMBL" id="GFH10250.1"/>
    </source>
</evidence>
<keyword evidence="3" id="KW-1185">Reference proteome</keyword>
<name>A0A699YJG4_HAELA</name>
<evidence type="ECO:0000256" key="1">
    <source>
        <dbReference type="SAM" id="Coils"/>
    </source>
</evidence>
<feature type="non-terminal residue" evidence="2">
    <location>
        <position position="1"/>
    </location>
</feature>
<accession>A0A699YJG4</accession>
<sequence>MRKAMKDINKQVAAGGMGSWEMERVKGQVSKLKARVAALERLQKMVEQLGAVAECLELLDKRQKEQRQRIATIEEKRAQEGAELRAVAQEISHLQQRSLTLGLSQESSDSNIAVLRERLEVIEQHCTSLLNLSTDVMATREQLERHLRQAHPNLVLRPSLPNAASSQ</sequence>
<reference evidence="2 3" key="1">
    <citation type="submission" date="2020-02" db="EMBL/GenBank/DDBJ databases">
        <title>Draft genome sequence of Haematococcus lacustris strain NIES-144.</title>
        <authorList>
            <person name="Morimoto D."/>
            <person name="Nakagawa S."/>
            <person name="Yoshida T."/>
            <person name="Sawayama S."/>
        </authorList>
    </citation>
    <scope>NUCLEOTIDE SEQUENCE [LARGE SCALE GENOMIC DNA]</scope>
    <source>
        <strain evidence="2 3">NIES-144</strain>
    </source>
</reference>
<evidence type="ECO:0000313" key="3">
    <source>
        <dbReference type="Proteomes" id="UP000485058"/>
    </source>
</evidence>
<gene>
    <name evidence="2" type="ORF">HaLaN_05530</name>
</gene>
<feature type="coiled-coil region" evidence="1">
    <location>
        <begin position="22"/>
        <end position="76"/>
    </location>
</feature>